<organism evidence="2 3">
    <name type="scientific">Purpureocillium lilacinum</name>
    <name type="common">Paecilomyces lilacinus</name>
    <dbReference type="NCBI Taxonomy" id="33203"/>
    <lineage>
        <taxon>Eukaryota</taxon>
        <taxon>Fungi</taxon>
        <taxon>Dikarya</taxon>
        <taxon>Ascomycota</taxon>
        <taxon>Pezizomycotina</taxon>
        <taxon>Sordariomycetes</taxon>
        <taxon>Hypocreomycetidae</taxon>
        <taxon>Hypocreales</taxon>
        <taxon>Ophiocordycipitaceae</taxon>
        <taxon>Purpureocillium</taxon>
    </lineage>
</organism>
<protein>
    <submittedName>
        <fullName evidence="2">Uncharacterized protein</fullName>
    </submittedName>
</protein>
<feature type="region of interest" description="Disordered" evidence="1">
    <location>
        <begin position="1"/>
        <end position="35"/>
    </location>
</feature>
<proteinExistence type="predicted"/>
<dbReference type="AlphaFoldDB" id="A0A179HND0"/>
<reference evidence="2 3" key="1">
    <citation type="submission" date="2016-02" db="EMBL/GenBank/DDBJ databases">
        <title>Biosynthesis of antibiotic leucinostatins and their inhibition on Phytophthora in bio-control Purpureocillium lilacinum.</title>
        <authorList>
            <person name="Wang G."/>
            <person name="Liu Z."/>
            <person name="Lin R."/>
            <person name="Li E."/>
            <person name="Mao Z."/>
            <person name="Ling J."/>
            <person name="Yin W."/>
            <person name="Xie B."/>
        </authorList>
    </citation>
    <scope>NUCLEOTIDE SEQUENCE [LARGE SCALE GENOMIC DNA]</scope>
    <source>
        <strain evidence="2">PLFJ-1</strain>
    </source>
</reference>
<accession>A0A179HND0</accession>
<comment type="caution">
    <text evidence="2">The sequence shown here is derived from an EMBL/GenBank/DDBJ whole genome shotgun (WGS) entry which is preliminary data.</text>
</comment>
<name>A0A179HND0_PURLI</name>
<gene>
    <name evidence="2" type="ORF">VFPFJ_03557</name>
</gene>
<dbReference type="Proteomes" id="UP000078340">
    <property type="component" value="Unassembled WGS sequence"/>
</dbReference>
<dbReference type="EMBL" id="LSBI01000003">
    <property type="protein sequence ID" value="OAQ91817.1"/>
    <property type="molecule type" value="Genomic_DNA"/>
</dbReference>
<feature type="compositionally biased region" description="Pro residues" evidence="1">
    <location>
        <begin position="10"/>
        <end position="19"/>
    </location>
</feature>
<evidence type="ECO:0000256" key="1">
    <source>
        <dbReference type="SAM" id="MobiDB-lite"/>
    </source>
</evidence>
<evidence type="ECO:0000313" key="2">
    <source>
        <dbReference type="EMBL" id="OAQ91817.1"/>
    </source>
</evidence>
<sequence>MSSRGETSCPPSPEAPNPDYPGTRDILYQPPNAPEPQLKYVAVPNEYTLDQIKHVDLAGMIVKFDNGQDWKVIGGKRVLRHAQTIADEAAAYDKEHGGVHVERVPLSKHPLVSSPQELDEILAMIPSFDDMPMAAWTVVTPAVNKEPLASWSASLAPPHA</sequence>
<evidence type="ECO:0000313" key="3">
    <source>
        <dbReference type="Proteomes" id="UP000078340"/>
    </source>
</evidence>